<accession>A0A1M6H4H8</accession>
<dbReference type="GO" id="GO:0006950">
    <property type="term" value="P:response to stress"/>
    <property type="evidence" value="ECO:0007669"/>
    <property type="project" value="UniProtKB-ARBA"/>
</dbReference>
<dbReference type="OrthoDB" id="267364at2"/>
<keyword evidence="3" id="KW-1185">Reference proteome</keyword>
<dbReference type="STRING" id="579105.SAMN04488096_109120"/>
<evidence type="ECO:0000313" key="2">
    <source>
        <dbReference type="EMBL" id="SHJ17083.1"/>
    </source>
</evidence>
<protein>
    <submittedName>
        <fullName evidence="2">SprT-like family protein</fullName>
    </submittedName>
</protein>
<dbReference type="EMBL" id="FQYY01000009">
    <property type="protein sequence ID" value="SHJ17083.1"/>
    <property type="molecule type" value="Genomic_DNA"/>
</dbReference>
<name>A0A1M6H4H8_9FLAO</name>
<reference evidence="2 3" key="1">
    <citation type="submission" date="2016-11" db="EMBL/GenBank/DDBJ databases">
        <authorList>
            <person name="Jaros S."/>
            <person name="Januszkiewicz K."/>
            <person name="Wedrychowicz H."/>
        </authorList>
    </citation>
    <scope>NUCLEOTIDE SEQUENCE [LARGE SCALE GENOMIC DNA]</scope>
    <source>
        <strain evidence="2 3">DSM 21425</strain>
    </source>
</reference>
<feature type="domain" description="SprT-like" evidence="1">
    <location>
        <begin position="17"/>
        <end position="96"/>
    </location>
</feature>
<evidence type="ECO:0000259" key="1">
    <source>
        <dbReference type="Pfam" id="PF10263"/>
    </source>
</evidence>
<dbReference type="Proteomes" id="UP000184225">
    <property type="component" value="Unassembled WGS sequence"/>
</dbReference>
<dbReference type="RefSeq" id="WP_073153156.1">
    <property type="nucleotide sequence ID" value="NZ_FQYY01000009.1"/>
</dbReference>
<evidence type="ECO:0000313" key="3">
    <source>
        <dbReference type="Proteomes" id="UP000184225"/>
    </source>
</evidence>
<dbReference type="InterPro" id="IPR006640">
    <property type="entry name" value="SprT-like_domain"/>
</dbReference>
<dbReference type="Pfam" id="PF10263">
    <property type="entry name" value="SprT-like"/>
    <property type="match status" value="1"/>
</dbReference>
<proteinExistence type="predicted"/>
<dbReference type="AlphaFoldDB" id="A0A1M6H4H8"/>
<organism evidence="2 3">
    <name type="scientific">Mesonia phycicola</name>
    <dbReference type="NCBI Taxonomy" id="579105"/>
    <lineage>
        <taxon>Bacteria</taxon>
        <taxon>Pseudomonadati</taxon>
        <taxon>Bacteroidota</taxon>
        <taxon>Flavobacteriia</taxon>
        <taxon>Flavobacteriales</taxon>
        <taxon>Flavobacteriaceae</taxon>
        <taxon>Mesonia</taxon>
    </lineage>
</organism>
<sequence length="199" mass="23159">MKEILNKYLPERAVDPAFELITANAIHLKIVNERKTRHGDYRKQNGVNQITVNANLNSYKFLITLIHEIAHAVAFEKYGRFIKPHGKEWKFTFQQLMLPFIHPSIFPSHLLPLLANHFKNPKASSDTDARLSVALKEFDAENNKNYIFEIPYGSIFRISNGKVFKKEKKRIKRYECREVSSGNVYIFQPNVEVELVKVV</sequence>
<gene>
    <name evidence="2" type="ORF">SAMN04488096_109120</name>
</gene>